<evidence type="ECO:0000313" key="3">
    <source>
        <dbReference type="Proteomes" id="UP000298061"/>
    </source>
</evidence>
<keyword evidence="3" id="KW-1185">Reference proteome</keyword>
<feature type="non-terminal residue" evidence="2">
    <location>
        <position position="1"/>
    </location>
</feature>
<dbReference type="AlphaFoldDB" id="A0A4Y9ZGZ4"/>
<reference evidence="2 3" key="1">
    <citation type="submission" date="2019-02" db="EMBL/GenBank/DDBJ databases">
        <title>Genome sequencing of the rare red list fungi Hericium alpestre (H. flagellum).</title>
        <authorList>
            <person name="Buettner E."/>
            <person name="Kellner H."/>
        </authorList>
    </citation>
    <scope>NUCLEOTIDE SEQUENCE [LARGE SCALE GENOMIC DNA]</scope>
    <source>
        <strain evidence="2 3">DSM 108284</strain>
    </source>
</reference>
<dbReference type="Proteomes" id="UP000298061">
    <property type="component" value="Unassembled WGS sequence"/>
</dbReference>
<evidence type="ECO:0000313" key="2">
    <source>
        <dbReference type="EMBL" id="TFY73882.1"/>
    </source>
</evidence>
<accession>A0A4Y9ZGZ4</accession>
<feature type="compositionally biased region" description="Basic residues" evidence="1">
    <location>
        <begin position="294"/>
        <end position="303"/>
    </location>
</feature>
<organism evidence="2 3">
    <name type="scientific">Hericium alpestre</name>
    <dbReference type="NCBI Taxonomy" id="135208"/>
    <lineage>
        <taxon>Eukaryota</taxon>
        <taxon>Fungi</taxon>
        <taxon>Dikarya</taxon>
        <taxon>Basidiomycota</taxon>
        <taxon>Agaricomycotina</taxon>
        <taxon>Agaricomycetes</taxon>
        <taxon>Russulales</taxon>
        <taxon>Hericiaceae</taxon>
        <taxon>Hericium</taxon>
    </lineage>
</organism>
<dbReference type="EMBL" id="SFCI01002457">
    <property type="protein sequence ID" value="TFY73882.1"/>
    <property type="molecule type" value="Genomic_DNA"/>
</dbReference>
<protein>
    <submittedName>
        <fullName evidence="2">Uncharacterized protein</fullName>
    </submittedName>
</protein>
<gene>
    <name evidence="2" type="ORF">EWM64_g10131</name>
</gene>
<feature type="compositionally biased region" description="Basic and acidic residues" evidence="1">
    <location>
        <begin position="68"/>
        <end position="93"/>
    </location>
</feature>
<feature type="compositionally biased region" description="Polar residues" evidence="1">
    <location>
        <begin position="190"/>
        <end position="211"/>
    </location>
</feature>
<feature type="region of interest" description="Disordered" evidence="1">
    <location>
        <begin position="118"/>
        <end position="303"/>
    </location>
</feature>
<feature type="compositionally biased region" description="Basic residues" evidence="1">
    <location>
        <begin position="266"/>
        <end position="277"/>
    </location>
</feature>
<feature type="compositionally biased region" description="Polar residues" evidence="1">
    <location>
        <begin position="250"/>
        <end position="262"/>
    </location>
</feature>
<feature type="compositionally biased region" description="Low complexity" evidence="1">
    <location>
        <begin position="126"/>
        <end position="137"/>
    </location>
</feature>
<sequence length="303" mass="33762">KFLKAVNSTKRGKKHEDAFDREFNKLRISKPELDRDQQEKDWAVLADFGNDGVRGNFMVVLELDVDRNTRAQRADRADRAESSRAWDGKPDFKKFKKKSTARRRETVELLLSEENDHGIGSVYWKPQSQSQAPPVSQDLEFAGIKKVGTQRDKPSGGKGKAKVTMVEDSDSDEGPTLPKRKGKPAAKSQKVPSSGSRTTRQSKSREPSQQPLFLPSDDDEARVNSQLQAIQEDDSMESSIAAGLRDEDAMTSTMRTNASQETASRRTGRSTAQKRKATVLADDDSDDATFKGFGNRKKRGRVA</sequence>
<proteinExistence type="predicted"/>
<evidence type="ECO:0000256" key="1">
    <source>
        <dbReference type="SAM" id="MobiDB-lite"/>
    </source>
</evidence>
<dbReference type="STRING" id="135208.A0A4Y9ZGZ4"/>
<feature type="region of interest" description="Disordered" evidence="1">
    <location>
        <begin position="68"/>
        <end position="103"/>
    </location>
</feature>
<comment type="caution">
    <text evidence="2">The sequence shown here is derived from an EMBL/GenBank/DDBJ whole genome shotgun (WGS) entry which is preliminary data.</text>
</comment>
<name>A0A4Y9ZGZ4_9AGAM</name>
<dbReference type="OrthoDB" id="552194at2759"/>